<dbReference type="GO" id="GO:0006310">
    <property type="term" value="P:DNA recombination"/>
    <property type="evidence" value="ECO:0007669"/>
    <property type="project" value="InterPro"/>
</dbReference>
<evidence type="ECO:0000313" key="1">
    <source>
        <dbReference type="EMBL" id="QDR66021.1"/>
    </source>
</evidence>
<dbReference type="Pfam" id="PF05866">
    <property type="entry name" value="RusA"/>
    <property type="match status" value="1"/>
</dbReference>
<keyword evidence="1" id="KW-0614">Plasmid</keyword>
<reference evidence="1" key="1">
    <citation type="submission" date="2019-07" db="EMBL/GenBank/DDBJ databases">
        <title>Draft Genome Sequence of Megaplasmid-Bearing Staphylococcus scuiri strain B9-58B Isolated from Retail Pork.</title>
        <authorList>
            <person name="Neyaz L."/>
            <person name="Karki A.B."/>
            <person name="Fakhr M.K."/>
        </authorList>
    </citation>
    <scope>NUCLEOTIDE SEQUENCE</scope>
    <source>
        <strain evidence="1">B9-58B</strain>
        <plasmid evidence="1">pSSLNP162</plasmid>
    </source>
</reference>
<dbReference type="SUPFAM" id="SSF103084">
    <property type="entry name" value="Holliday junction resolvase RusA"/>
    <property type="match status" value="1"/>
</dbReference>
<dbReference type="AlphaFoldDB" id="A0A517CLY3"/>
<geneLocation type="plasmid" evidence="1">
    <name>pSSLNP162</name>
</geneLocation>
<organism evidence="1">
    <name type="scientific">Mammaliicoccus sciuri</name>
    <name type="common">Staphylococcus sciuri</name>
    <dbReference type="NCBI Taxonomy" id="1296"/>
    <lineage>
        <taxon>Bacteria</taxon>
        <taxon>Bacillati</taxon>
        <taxon>Bacillota</taxon>
        <taxon>Bacilli</taxon>
        <taxon>Bacillales</taxon>
        <taxon>Staphylococcaceae</taxon>
        <taxon>Mammaliicoccus</taxon>
    </lineage>
</organism>
<dbReference type="EMBL" id="CP041882">
    <property type="protein sequence ID" value="QDR66021.1"/>
    <property type="molecule type" value="Genomic_DNA"/>
</dbReference>
<accession>A0A517CLY3</accession>
<protein>
    <submittedName>
        <fullName evidence="1">RusA family crossover junction endodeoxyribonuclease</fullName>
    </submittedName>
</protein>
<dbReference type="GO" id="GO:0000287">
    <property type="term" value="F:magnesium ion binding"/>
    <property type="evidence" value="ECO:0007669"/>
    <property type="project" value="InterPro"/>
</dbReference>
<dbReference type="InterPro" id="IPR036614">
    <property type="entry name" value="RusA-like_sf"/>
</dbReference>
<dbReference type="RefSeq" id="WP_152292097.1">
    <property type="nucleotide sequence ID" value="NZ_CP041882.1"/>
</dbReference>
<dbReference type="GO" id="GO:0006281">
    <property type="term" value="P:DNA repair"/>
    <property type="evidence" value="ECO:0007669"/>
    <property type="project" value="InterPro"/>
</dbReference>
<dbReference type="InterPro" id="IPR008822">
    <property type="entry name" value="Endonuclease_RusA-like"/>
</dbReference>
<gene>
    <name evidence="1" type="ORF">FPV13_14040</name>
</gene>
<proteinExistence type="predicted"/>
<dbReference type="Gene3D" id="3.30.1330.70">
    <property type="entry name" value="Holliday junction resolvase RusA"/>
    <property type="match status" value="1"/>
</dbReference>
<sequence length="144" mass="16722">MTKEWRWTINLPPMATPRPQFRRTEKGQTITYYHQAYVEYLDAIQEQLKKDEALNDTFFEILNTPLGVKAEILFFVQAPKSQKRLNKLTRTTAPDIDNLLKAVLDGIFKGLDIKDSRIALVSMGKFQEMDNPRTEVLFRGISDE</sequence>
<name>A0A517CLY3_MAMSC</name>